<dbReference type="AlphaFoldDB" id="L7JBD9"/>
<name>L7JBD9_PYRO1</name>
<accession>L7JBD9</accession>
<evidence type="ECO:0000256" key="1">
    <source>
        <dbReference type="SAM" id="SignalP"/>
    </source>
</evidence>
<gene>
    <name evidence="2" type="ORF">OOW_P131scaffold00482g4</name>
</gene>
<feature type="signal peptide" evidence="1">
    <location>
        <begin position="1"/>
        <end position="26"/>
    </location>
</feature>
<dbReference type="EMBL" id="JH794802">
    <property type="protein sequence ID" value="ELQ65531.1"/>
    <property type="molecule type" value="Genomic_DNA"/>
</dbReference>
<reference evidence="2" key="1">
    <citation type="journal article" date="2012" name="PLoS Genet.">
        <title>Comparative analysis of the genomes of two field isolates of the rice blast fungus Magnaporthe oryzae.</title>
        <authorList>
            <person name="Xue M."/>
            <person name="Yang J."/>
            <person name="Li Z."/>
            <person name="Hu S."/>
            <person name="Yao N."/>
            <person name="Dean R.A."/>
            <person name="Zhao W."/>
            <person name="Shen M."/>
            <person name="Zhang H."/>
            <person name="Li C."/>
            <person name="Liu L."/>
            <person name="Cao L."/>
            <person name="Xu X."/>
            <person name="Xing Y."/>
            <person name="Hsiang T."/>
            <person name="Zhang Z."/>
            <person name="Xu J.R."/>
            <person name="Peng Y.L."/>
        </authorList>
    </citation>
    <scope>NUCLEOTIDE SEQUENCE [LARGE SCALE GENOMIC DNA]</scope>
    <source>
        <strain evidence="2">P131</strain>
    </source>
</reference>
<organism>
    <name type="scientific">Pyricularia oryzae (strain P131)</name>
    <name type="common">Rice blast fungus</name>
    <name type="synonym">Magnaporthe oryzae</name>
    <dbReference type="NCBI Taxonomy" id="1143193"/>
    <lineage>
        <taxon>Eukaryota</taxon>
        <taxon>Fungi</taxon>
        <taxon>Dikarya</taxon>
        <taxon>Ascomycota</taxon>
        <taxon>Pezizomycotina</taxon>
        <taxon>Sordariomycetes</taxon>
        <taxon>Sordariomycetidae</taxon>
        <taxon>Magnaporthales</taxon>
        <taxon>Pyriculariaceae</taxon>
        <taxon>Pyricularia</taxon>
    </lineage>
</organism>
<protein>
    <submittedName>
        <fullName evidence="2">Uncharacterized protein</fullName>
    </submittedName>
</protein>
<feature type="chain" id="PRO_5003977902" evidence="1">
    <location>
        <begin position="27"/>
        <end position="56"/>
    </location>
</feature>
<keyword evidence="1" id="KW-0732">Signal</keyword>
<proteinExistence type="predicted"/>
<sequence>MVKLAYISNILLPLTCVYLMVGNGAGEVPARSCQSTWAIPKKQGSNIGAMLFEDLR</sequence>
<evidence type="ECO:0000313" key="2">
    <source>
        <dbReference type="EMBL" id="ELQ65531.1"/>
    </source>
</evidence>